<gene>
    <name evidence="3" type="ORF">AWB74_05969</name>
</gene>
<evidence type="ECO:0000259" key="2">
    <source>
        <dbReference type="Pfam" id="PF07811"/>
    </source>
</evidence>
<evidence type="ECO:0000313" key="3">
    <source>
        <dbReference type="EMBL" id="SAL81487.1"/>
    </source>
</evidence>
<dbReference type="RefSeq" id="WP_235024723.1">
    <property type="nucleotide sequence ID" value="NZ_FCOM02000037.1"/>
</dbReference>
<keyword evidence="1" id="KW-1133">Transmembrane helix</keyword>
<accession>A0A158KK31</accession>
<dbReference type="InterPro" id="IPR012495">
    <property type="entry name" value="TadE-like_dom"/>
</dbReference>
<dbReference type="AlphaFoldDB" id="A0A158KK31"/>
<feature type="transmembrane region" description="Helical" evidence="1">
    <location>
        <begin position="35"/>
        <end position="60"/>
    </location>
</feature>
<dbReference type="Pfam" id="PF07811">
    <property type="entry name" value="TadE"/>
    <property type="match status" value="1"/>
</dbReference>
<dbReference type="Proteomes" id="UP000055019">
    <property type="component" value="Unassembled WGS sequence"/>
</dbReference>
<dbReference type="EMBL" id="FCOM02000037">
    <property type="protein sequence ID" value="SAL81487.1"/>
    <property type="molecule type" value="Genomic_DNA"/>
</dbReference>
<organism evidence="3 4">
    <name type="scientific">Caballeronia arvi</name>
    <dbReference type="NCBI Taxonomy" id="1777135"/>
    <lineage>
        <taxon>Bacteria</taxon>
        <taxon>Pseudomonadati</taxon>
        <taxon>Pseudomonadota</taxon>
        <taxon>Betaproteobacteria</taxon>
        <taxon>Burkholderiales</taxon>
        <taxon>Burkholderiaceae</taxon>
        <taxon>Caballeronia</taxon>
    </lineage>
</organism>
<keyword evidence="1" id="KW-0812">Transmembrane</keyword>
<evidence type="ECO:0000256" key="1">
    <source>
        <dbReference type="SAM" id="Phobius"/>
    </source>
</evidence>
<comment type="caution">
    <text evidence="3">The sequence shown here is derived from an EMBL/GenBank/DDBJ whole genome shotgun (WGS) entry which is preliminary data.</text>
</comment>
<feature type="domain" description="TadE-like" evidence="2">
    <location>
        <begin position="33"/>
        <end position="71"/>
    </location>
</feature>
<proteinExistence type="predicted"/>
<keyword evidence="4" id="KW-1185">Reference proteome</keyword>
<name>A0A158KK31_9BURK</name>
<sequence>MTSANGTLRSAFMTALTRRTRHAARRLVRSERGAVTIEFVVVVPLMLLVLLGFTELYLYMRAVSLVEHTAFTLADSIGQMSNVIDDSTDKTSSNSLASIYAAAVLLASPNQLNTKGGVVISSICDKTVNCTCKSVFNPTQAAGTPTLLWQAQPSWQAKGLTSSVTKTNVTPSNWPFRNGDSAVAVEVFYNYTPFSLTAPFWSAAPVATTIRERVYVRPRNGQTLALNNTKTGVPCETAPIN</sequence>
<evidence type="ECO:0000313" key="4">
    <source>
        <dbReference type="Proteomes" id="UP000055019"/>
    </source>
</evidence>
<keyword evidence="1" id="KW-0472">Membrane</keyword>
<reference evidence="3" key="1">
    <citation type="submission" date="2016-01" db="EMBL/GenBank/DDBJ databases">
        <authorList>
            <person name="Peeters C."/>
        </authorList>
    </citation>
    <scope>NUCLEOTIDE SEQUENCE [LARGE SCALE GENOMIC DNA]</scope>
    <source>
        <strain evidence="3">LMG 29317</strain>
    </source>
</reference>
<protein>
    <submittedName>
        <fullName evidence="3">TadE-like protein</fullName>
    </submittedName>
</protein>